<dbReference type="GO" id="GO:0015288">
    <property type="term" value="F:porin activity"/>
    <property type="evidence" value="ECO:0007669"/>
    <property type="project" value="InterPro"/>
</dbReference>
<sequence length="417" mass="45754">MFLIEYPAPLNYLKPQPVIAQSLINSDSDTPFPLVSELEELLHEQDNIGSQVDALENRVSDLQEKQVSPVVTLSGEAIFGISDATGNDINEGTRFNRSIELIFGATLTGEDYLEIGIEAGNAGEFSFNDEITAEGQLSFLTDTEDNVELSELSYEFPMGDRGTVFISATGDDLDDFHPLLDDDLTGAISEFGSENPIHSLVDDVGIQLNYELTDDLDIGVGYFTENASNSSEGLFNGNNSAFVQVGYEPSDSLLLGFTYVYTDNDSSLETDTGSFRSQVDLEQPVIGNSYGFAGSWAPNEWLTVGGWVGYTNARVIDEGDAYILNYALTLAFPDLGKEDNLLGLMIGQEPKLMGTGGFTIDDRRSDPDTSLHIEAFYTHQLNDYLSITPGFIWLTAPDHNNDNDDIILFTVRTAFEF</sequence>
<keyword evidence="5" id="KW-1185">Reference proteome</keyword>
<dbReference type="Pfam" id="PF04966">
    <property type="entry name" value="OprB"/>
    <property type="match status" value="1"/>
</dbReference>
<dbReference type="PANTHER" id="PTHR43308:SF1">
    <property type="entry name" value="OUTER MEMBRANE PROTEIN ALPHA"/>
    <property type="match status" value="1"/>
</dbReference>
<evidence type="ECO:0000313" key="4">
    <source>
        <dbReference type="EMBL" id="MBT9317189.1"/>
    </source>
</evidence>
<dbReference type="InterPro" id="IPR007049">
    <property type="entry name" value="Carb-sel_porin_OprB"/>
</dbReference>
<dbReference type="GO" id="GO:0016020">
    <property type="term" value="C:membrane"/>
    <property type="evidence" value="ECO:0007669"/>
    <property type="project" value="InterPro"/>
</dbReference>
<gene>
    <name evidence="4" type="ORF">IXB50_17335</name>
</gene>
<dbReference type="EMBL" id="JADOES010000040">
    <property type="protein sequence ID" value="MBT9317189.1"/>
    <property type="molecule type" value="Genomic_DNA"/>
</dbReference>
<evidence type="ECO:0000256" key="3">
    <source>
        <dbReference type="SAM" id="Coils"/>
    </source>
</evidence>
<dbReference type="Gene3D" id="2.40.160.180">
    <property type="entry name" value="Carbohydrate-selective porin OprB"/>
    <property type="match status" value="1"/>
</dbReference>
<reference evidence="4" key="1">
    <citation type="submission" date="2020-11" db="EMBL/GenBank/DDBJ databases">
        <authorList>
            <person name="Konstantinou D."/>
            <person name="Gkelis S."/>
            <person name="Popin R."/>
            <person name="Fewer D."/>
            <person name="Sivonen K."/>
        </authorList>
    </citation>
    <scope>NUCLEOTIDE SEQUENCE</scope>
    <source>
        <strain evidence="4">TAU-MAC 1115</strain>
    </source>
</reference>
<protein>
    <submittedName>
        <fullName evidence="4">Iron uptake porin</fullName>
    </submittedName>
</protein>
<dbReference type="InterPro" id="IPR038673">
    <property type="entry name" value="OprB_sf"/>
</dbReference>
<dbReference type="NCBIfam" id="NF033921">
    <property type="entry name" value="por_somb"/>
    <property type="match status" value="1"/>
</dbReference>
<dbReference type="InterPro" id="IPR051465">
    <property type="entry name" value="Cell_Envelope_Struct_Comp"/>
</dbReference>
<reference evidence="4" key="2">
    <citation type="journal article" date="2021" name="Mar. Drugs">
        <title>Genome Reduction and Secondary Metabolism of the Marine Sponge-Associated Cyanobacterium Leptothoe.</title>
        <authorList>
            <person name="Konstantinou D."/>
            <person name="Popin R.V."/>
            <person name="Fewer D.P."/>
            <person name="Sivonen K."/>
            <person name="Gkelis S."/>
        </authorList>
    </citation>
    <scope>NUCLEOTIDE SEQUENCE</scope>
    <source>
        <strain evidence="4">TAU-MAC 1115</strain>
    </source>
</reference>
<dbReference type="RefSeq" id="WP_215610256.1">
    <property type="nucleotide sequence ID" value="NZ_JADOES010000040.1"/>
</dbReference>
<dbReference type="PANTHER" id="PTHR43308">
    <property type="entry name" value="OUTER MEMBRANE PROTEIN ALPHA-RELATED"/>
    <property type="match status" value="1"/>
</dbReference>
<organism evidence="4 5">
    <name type="scientific">Leptothoe spongobia TAU-MAC 1115</name>
    <dbReference type="NCBI Taxonomy" id="1967444"/>
    <lineage>
        <taxon>Bacteria</taxon>
        <taxon>Bacillati</taxon>
        <taxon>Cyanobacteriota</taxon>
        <taxon>Cyanophyceae</taxon>
        <taxon>Nodosilineales</taxon>
        <taxon>Cymatolegaceae</taxon>
        <taxon>Leptothoe</taxon>
        <taxon>Leptothoe spongobia</taxon>
    </lineage>
</organism>
<keyword evidence="3" id="KW-0175">Coiled coil</keyword>
<dbReference type="AlphaFoldDB" id="A0A947DJ28"/>
<evidence type="ECO:0000256" key="2">
    <source>
        <dbReference type="RuleBase" id="RU363072"/>
    </source>
</evidence>
<feature type="coiled-coil region" evidence="3">
    <location>
        <begin position="38"/>
        <end position="65"/>
    </location>
</feature>
<dbReference type="GO" id="GO:0008643">
    <property type="term" value="P:carbohydrate transport"/>
    <property type="evidence" value="ECO:0007669"/>
    <property type="project" value="InterPro"/>
</dbReference>
<name>A0A947DJ28_9CYAN</name>
<proteinExistence type="inferred from homology"/>
<accession>A0A947DJ28</accession>
<dbReference type="InterPro" id="IPR047684">
    <property type="entry name" value="Por_som-like"/>
</dbReference>
<dbReference type="SUPFAM" id="SSF56935">
    <property type="entry name" value="Porins"/>
    <property type="match status" value="1"/>
</dbReference>
<evidence type="ECO:0000256" key="1">
    <source>
        <dbReference type="ARBA" id="ARBA00008769"/>
    </source>
</evidence>
<evidence type="ECO:0000313" key="5">
    <source>
        <dbReference type="Proteomes" id="UP000717364"/>
    </source>
</evidence>
<comment type="similarity">
    <text evidence="1 2">Belongs to the OprB family.</text>
</comment>
<dbReference type="Proteomes" id="UP000717364">
    <property type="component" value="Unassembled WGS sequence"/>
</dbReference>
<comment type="caution">
    <text evidence="4">The sequence shown here is derived from an EMBL/GenBank/DDBJ whole genome shotgun (WGS) entry which is preliminary data.</text>
</comment>